<gene>
    <name evidence="5" type="ORF">CLV85_2015</name>
</gene>
<organism evidence="5 6">
    <name type="scientific">Salinibacterium amurskyense</name>
    <dbReference type="NCBI Taxonomy" id="205941"/>
    <lineage>
        <taxon>Bacteria</taxon>
        <taxon>Bacillati</taxon>
        <taxon>Actinomycetota</taxon>
        <taxon>Actinomycetes</taxon>
        <taxon>Micrococcales</taxon>
        <taxon>Microbacteriaceae</taxon>
        <taxon>Salinibacterium</taxon>
    </lineage>
</organism>
<dbReference type="EMBL" id="PGFH01000002">
    <property type="protein sequence ID" value="PJJ78444.1"/>
    <property type="molecule type" value="Genomic_DNA"/>
</dbReference>
<evidence type="ECO:0000256" key="2">
    <source>
        <dbReference type="ARBA" id="ARBA00023125"/>
    </source>
</evidence>
<dbReference type="GO" id="GO:0003677">
    <property type="term" value="F:DNA binding"/>
    <property type="evidence" value="ECO:0007669"/>
    <property type="project" value="UniProtKB-KW"/>
</dbReference>
<dbReference type="CDD" id="cd06170">
    <property type="entry name" value="LuxR_C_like"/>
    <property type="match status" value="1"/>
</dbReference>
<dbReference type="PROSITE" id="PS50043">
    <property type="entry name" value="HTH_LUXR_2"/>
    <property type="match status" value="1"/>
</dbReference>
<dbReference type="Proteomes" id="UP000231742">
    <property type="component" value="Unassembled WGS sequence"/>
</dbReference>
<dbReference type="SMART" id="SM00421">
    <property type="entry name" value="HTH_LUXR"/>
    <property type="match status" value="1"/>
</dbReference>
<accession>A0A2M9D2N5</accession>
<evidence type="ECO:0000256" key="3">
    <source>
        <dbReference type="ARBA" id="ARBA00023163"/>
    </source>
</evidence>
<dbReference type="SMART" id="SM00028">
    <property type="entry name" value="TPR"/>
    <property type="match status" value="4"/>
</dbReference>
<comment type="caution">
    <text evidence="5">The sequence shown here is derived from an EMBL/GenBank/DDBJ whole genome shotgun (WGS) entry which is preliminary data.</text>
</comment>
<dbReference type="PANTHER" id="PTHR44688">
    <property type="entry name" value="DNA-BINDING TRANSCRIPTIONAL ACTIVATOR DEVR_DOSR"/>
    <property type="match status" value="1"/>
</dbReference>
<evidence type="ECO:0000256" key="1">
    <source>
        <dbReference type="ARBA" id="ARBA00023015"/>
    </source>
</evidence>
<keyword evidence="3" id="KW-0804">Transcription</keyword>
<proteinExistence type="predicted"/>
<dbReference type="GO" id="GO:0006355">
    <property type="term" value="P:regulation of DNA-templated transcription"/>
    <property type="evidence" value="ECO:0007669"/>
    <property type="project" value="InterPro"/>
</dbReference>
<dbReference type="AlphaFoldDB" id="A0A2M9D2N5"/>
<keyword evidence="2" id="KW-0238">DNA-binding</keyword>
<sequence>MAIADVSTLQRAFDAARSSGDFTLAVDELREGWPLLVSAFGASLRTMLDSTPAELWHNDPWLITCYASSFRSADTDSRTASLPYFEAALALITPETPAFVRATLHVRYAAALRSLGRLNDALAAISVASSIADSHDVIPLARRIPLTAEIALHRGAIALHGGDFDRAKADFRLAGSLAETNLSVANQLEVFGCLALIQLLMGDFEHALSYVARAESTGASPALRNSRFNSPALITELIVTIMQRGGDGLGPLATRMRDATANSDWEPLGLYAHAFVELFDARPHEGLEHLRHALLALDGWQPAGFVDAEIRGLRAAAFLQLGDSGAAWDILADFTPTQHHTVCPGRLVAHLRFVTGDARGALDAIRDCEVLGDAHSSRNLADIFLIKGAAHLSLGSEEQSDVAFDRALRLAARNRMHSPFRLVPSEVVQDMLTRASGRSQPLEVGALIKRLDGLTVLLPTRDSQALSDRERAIARELVRGSNSAEIAETLFISVNTVKSHLKSIYRKLGVTSRVEAIHKSRELGLQVDITHD</sequence>
<name>A0A2M9D2N5_9MICO</name>
<dbReference type="InterPro" id="IPR016032">
    <property type="entry name" value="Sig_transdc_resp-reg_C-effctor"/>
</dbReference>
<feature type="domain" description="HTH luxR-type" evidence="4">
    <location>
        <begin position="459"/>
        <end position="524"/>
    </location>
</feature>
<dbReference type="InterPro" id="IPR011990">
    <property type="entry name" value="TPR-like_helical_dom_sf"/>
</dbReference>
<dbReference type="InterPro" id="IPR000792">
    <property type="entry name" value="Tscrpt_reg_LuxR_C"/>
</dbReference>
<dbReference type="Pfam" id="PF00196">
    <property type="entry name" value="GerE"/>
    <property type="match status" value="1"/>
</dbReference>
<dbReference type="Gene3D" id="1.10.10.10">
    <property type="entry name" value="Winged helix-like DNA-binding domain superfamily/Winged helix DNA-binding domain"/>
    <property type="match status" value="1"/>
</dbReference>
<dbReference type="InterPro" id="IPR019734">
    <property type="entry name" value="TPR_rpt"/>
</dbReference>
<dbReference type="SUPFAM" id="SSF46894">
    <property type="entry name" value="C-terminal effector domain of the bipartite response regulators"/>
    <property type="match status" value="1"/>
</dbReference>
<keyword evidence="6" id="KW-1185">Reference proteome</keyword>
<dbReference type="InterPro" id="IPR036388">
    <property type="entry name" value="WH-like_DNA-bd_sf"/>
</dbReference>
<dbReference type="PANTHER" id="PTHR44688:SF16">
    <property type="entry name" value="DNA-BINDING TRANSCRIPTIONAL ACTIVATOR DEVR_DOSR"/>
    <property type="match status" value="1"/>
</dbReference>
<dbReference type="SUPFAM" id="SSF48452">
    <property type="entry name" value="TPR-like"/>
    <property type="match status" value="1"/>
</dbReference>
<dbReference type="Gene3D" id="1.25.40.10">
    <property type="entry name" value="Tetratricopeptide repeat domain"/>
    <property type="match status" value="1"/>
</dbReference>
<dbReference type="PRINTS" id="PR00038">
    <property type="entry name" value="HTHLUXR"/>
</dbReference>
<evidence type="ECO:0000313" key="5">
    <source>
        <dbReference type="EMBL" id="PJJ78444.1"/>
    </source>
</evidence>
<reference evidence="5 6" key="1">
    <citation type="submission" date="2017-11" db="EMBL/GenBank/DDBJ databases">
        <title>Genomic Encyclopedia of Archaeal and Bacterial Type Strains, Phase II (KMG-II): From Individual Species to Whole Genera.</title>
        <authorList>
            <person name="Goeker M."/>
        </authorList>
    </citation>
    <scope>NUCLEOTIDE SEQUENCE [LARGE SCALE GENOMIC DNA]</scope>
    <source>
        <strain evidence="5 6">DSM 16400</strain>
    </source>
</reference>
<protein>
    <submittedName>
        <fullName evidence="5">Regulatory LuxR family protein</fullName>
    </submittedName>
</protein>
<dbReference type="PROSITE" id="PS00622">
    <property type="entry name" value="HTH_LUXR_1"/>
    <property type="match status" value="1"/>
</dbReference>
<dbReference type="RefSeq" id="WP_100389487.1">
    <property type="nucleotide sequence ID" value="NZ_BMZU01000002.1"/>
</dbReference>
<keyword evidence="1" id="KW-0805">Transcription regulation</keyword>
<dbReference type="OrthoDB" id="3178268at2"/>
<evidence type="ECO:0000259" key="4">
    <source>
        <dbReference type="PROSITE" id="PS50043"/>
    </source>
</evidence>
<evidence type="ECO:0000313" key="6">
    <source>
        <dbReference type="Proteomes" id="UP000231742"/>
    </source>
</evidence>